<dbReference type="Gene3D" id="1.10.260.40">
    <property type="entry name" value="lambda repressor-like DNA-binding domains"/>
    <property type="match status" value="1"/>
</dbReference>
<evidence type="ECO:0000256" key="1">
    <source>
        <dbReference type="ARBA" id="ARBA00007227"/>
    </source>
</evidence>
<gene>
    <name evidence="4" type="ORF">GS597_04470</name>
</gene>
<protein>
    <submittedName>
        <fullName evidence="4">ImmA/IrrE family metallo-endopeptidase</fullName>
    </submittedName>
</protein>
<comment type="caution">
    <text evidence="4">The sequence shown here is derived from an EMBL/GenBank/DDBJ whole genome shotgun (WGS) entry which is preliminary data.</text>
</comment>
<dbReference type="InterPro" id="IPR052345">
    <property type="entry name" value="Rad_response_metalloprotease"/>
</dbReference>
<evidence type="ECO:0000313" key="4">
    <source>
        <dbReference type="EMBL" id="NCJ05775.1"/>
    </source>
</evidence>
<feature type="domain" description="IrrE N-terminal-like" evidence="3">
    <location>
        <begin position="174"/>
        <end position="298"/>
    </location>
</feature>
<dbReference type="InterPro" id="IPR010359">
    <property type="entry name" value="IrrE_HExxH"/>
</dbReference>
<dbReference type="InterPro" id="IPR010982">
    <property type="entry name" value="Lambda_DNA-bd_dom_sf"/>
</dbReference>
<accession>A0A8K2AGY6</accession>
<evidence type="ECO:0000256" key="2">
    <source>
        <dbReference type="SAM" id="MobiDB-lite"/>
    </source>
</evidence>
<dbReference type="SUPFAM" id="SSF47413">
    <property type="entry name" value="lambda repressor-like DNA-binding domains"/>
    <property type="match status" value="1"/>
</dbReference>
<dbReference type="Pfam" id="PF06114">
    <property type="entry name" value="Peptidase_M78"/>
    <property type="match status" value="1"/>
</dbReference>
<dbReference type="Proteomes" id="UP000607397">
    <property type="component" value="Unassembled WGS sequence"/>
</dbReference>
<name>A0A8K2AGY6_9CYAN</name>
<feature type="region of interest" description="Disordered" evidence="2">
    <location>
        <begin position="310"/>
        <end position="330"/>
    </location>
</feature>
<dbReference type="PANTHER" id="PTHR43236:SF2">
    <property type="entry name" value="BLL0069 PROTEIN"/>
    <property type="match status" value="1"/>
</dbReference>
<dbReference type="InterPro" id="IPR001387">
    <property type="entry name" value="Cro/C1-type_HTH"/>
</dbReference>
<organism evidence="4 5">
    <name type="scientific">Petrachloros mirabilis ULC683</name>
    <dbReference type="NCBI Taxonomy" id="2781853"/>
    <lineage>
        <taxon>Bacteria</taxon>
        <taxon>Bacillati</taxon>
        <taxon>Cyanobacteriota</taxon>
        <taxon>Cyanophyceae</taxon>
        <taxon>Synechococcales</taxon>
        <taxon>Petrachlorosaceae</taxon>
        <taxon>Petrachloros</taxon>
        <taxon>Petrachloros mirabilis</taxon>
    </lineage>
</organism>
<keyword evidence="5" id="KW-1185">Reference proteome</keyword>
<dbReference type="PANTHER" id="PTHR43236">
    <property type="entry name" value="ANTITOXIN HIGA1"/>
    <property type="match status" value="1"/>
</dbReference>
<comment type="similarity">
    <text evidence="1">Belongs to the short-chain fatty acyl-CoA assimilation regulator (ScfR) family.</text>
</comment>
<dbReference type="EMBL" id="WVIC01000006">
    <property type="protein sequence ID" value="NCJ05775.1"/>
    <property type="molecule type" value="Genomic_DNA"/>
</dbReference>
<dbReference type="CDD" id="cd00093">
    <property type="entry name" value="HTH_XRE"/>
    <property type="match status" value="1"/>
</dbReference>
<dbReference type="GO" id="GO:0003677">
    <property type="term" value="F:DNA binding"/>
    <property type="evidence" value="ECO:0007669"/>
    <property type="project" value="InterPro"/>
</dbReference>
<dbReference type="Gene3D" id="1.10.10.2910">
    <property type="match status" value="1"/>
</dbReference>
<proteinExistence type="inferred from homology"/>
<reference evidence="4" key="1">
    <citation type="submission" date="2019-12" db="EMBL/GenBank/DDBJ databases">
        <title>High-Quality draft genome sequences of three cyanobacteria isolated from the limestone walls of the Old Cathedral of Coimbra.</title>
        <authorList>
            <person name="Tiago I."/>
            <person name="Soares F."/>
            <person name="Portugal A."/>
        </authorList>
    </citation>
    <scope>NUCLEOTIDE SEQUENCE [LARGE SCALE GENOMIC DNA]</scope>
    <source>
        <strain evidence="4">C</strain>
    </source>
</reference>
<evidence type="ECO:0000313" key="5">
    <source>
        <dbReference type="Proteomes" id="UP000607397"/>
    </source>
</evidence>
<sequence length="390" mass="43436">MAGQVVGIQPKVLRWARTRTGYSVEDIANKLKRDPAEVRAWESGNAAPTYAQLEKLAYDLYKRPLALFFLPEPPQEADVKQEFRTLPNAEIEQLLPNTRYLLRLGQAFQLSLKELTEGMNPSNHKIFKEIKLTDAAQIPSVAQRVREYLAIDIDTQVAWGSTDEALKAWRNAVESAGVFVFKQSFKQKTISGFCLIDAEFPIIFISNGTTKTRQIFTLFHELAHLFVGVNSISKVDDSYIDELPSKEQKIEQLCNALAAAILVPPEDFLEQIEKLRVLDDDSIQALANRYRVSREVILRLSLDSGNISQGEYSTRVSQGTSDNGLPSKASSGGSYYATQATYLGESYLKLVFGKYYQGKIDVDQVAEHLGVKAKNVAALEAQFTGRGSAA</sequence>
<evidence type="ECO:0000259" key="3">
    <source>
        <dbReference type="Pfam" id="PF06114"/>
    </source>
</evidence>
<dbReference type="AlphaFoldDB" id="A0A8K2AGY6"/>